<gene>
    <name evidence="1" type="ORF">EYC84_002900</name>
</gene>
<reference evidence="1 2" key="1">
    <citation type="submission" date="2019-06" db="EMBL/GenBank/DDBJ databases">
        <title>Genome Sequence of the Brown Rot Fungal Pathogen Monilinia fructicola.</title>
        <authorList>
            <person name="De Miccolis Angelini R.M."/>
            <person name="Landi L."/>
            <person name="Abate D."/>
            <person name="Pollastro S."/>
            <person name="Romanazzi G."/>
            <person name="Faretra F."/>
        </authorList>
    </citation>
    <scope>NUCLEOTIDE SEQUENCE [LARGE SCALE GENOMIC DNA]</scope>
    <source>
        <strain evidence="1 2">Mfrc123</strain>
    </source>
</reference>
<sequence length="99" mass="11394">MDLIEQNHARSQHRTITHITAVLTLRSHHDNSRALHIRIRRAQNDKKSQGLASRGFPSIKSGHSVILIQYHIQLIEDCLGGFYLEEEHTGRHKVDVELL</sequence>
<keyword evidence="2" id="KW-1185">Reference proteome</keyword>
<dbReference type="AlphaFoldDB" id="A0A5M9JRZ9"/>
<dbReference type="EMBL" id="VICG01000004">
    <property type="protein sequence ID" value="KAA8572274.1"/>
    <property type="molecule type" value="Genomic_DNA"/>
</dbReference>
<evidence type="ECO:0000313" key="1">
    <source>
        <dbReference type="EMBL" id="KAA8572274.1"/>
    </source>
</evidence>
<accession>A0A5M9JRZ9</accession>
<organism evidence="1 2">
    <name type="scientific">Monilinia fructicola</name>
    <name type="common">Brown rot fungus</name>
    <name type="synonym">Ciboria fructicola</name>
    <dbReference type="NCBI Taxonomy" id="38448"/>
    <lineage>
        <taxon>Eukaryota</taxon>
        <taxon>Fungi</taxon>
        <taxon>Dikarya</taxon>
        <taxon>Ascomycota</taxon>
        <taxon>Pezizomycotina</taxon>
        <taxon>Leotiomycetes</taxon>
        <taxon>Helotiales</taxon>
        <taxon>Sclerotiniaceae</taxon>
        <taxon>Monilinia</taxon>
    </lineage>
</organism>
<proteinExistence type="predicted"/>
<dbReference type="Proteomes" id="UP000322873">
    <property type="component" value="Unassembled WGS sequence"/>
</dbReference>
<name>A0A5M9JRZ9_MONFR</name>
<comment type="caution">
    <text evidence="1">The sequence shown here is derived from an EMBL/GenBank/DDBJ whole genome shotgun (WGS) entry which is preliminary data.</text>
</comment>
<evidence type="ECO:0000313" key="2">
    <source>
        <dbReference type="Proteomes" id="UP000322873"/>
    </source>
</evidence>
<protein>
    <submittedName>
        <fullName evidence="1">Uncharacterized protein</fullName>
    </submittedName>
</protein>